<dbReference type="EMBL" id="JACWMX010000012">
    <property type="protein sequence ID" value="MBD1395402.1"/>
    <property type="molecule type" value="Genomic_DNA"/>
</dbReference>
<reference evidence="2" key="1">
    <citation type="submission" date="2020-09" db="EMBL/GenBank/DDBJ databases">
        <title>Novel species of Mucilaginibacter isolated from a glacier on the Tibetan Plateau.</title>
        <authorList>
            <person name="Liu Q."/>
            <person name="Xin Y.-H."/>
        </authorList>
    </citation>
    <scope>NUCLEOTIDE SEQUENCE</scope>
    <source>
        <strain evidence="2">ZB1P21</strain>
    </source>
</reference>
<proteinExistence type="predicted"/>
<dbReference type="Pfam" id="PF00535">
    <property type="entry name" value="Glycos_transf_2"/>
    <property type="match status" value="1"/>
</dbReference>
<dbReference type="InterPro" id="IPR029044">
    <property type="entry name" value="Nucleotide-diphossugar_trans"/>
</dbReference>
<evidence type="ECO:0000313" key="3">
    <source>
        <dbReference type="Proteomes" id="UP000619078"/>
    </source>
</evidence>
<evidence type="ECO:0000313" key="2">
    <source>
        <dbReference type="EMBL" id="MBD1395402.1"/>
    </source>
</evidence>
<dbReference type="AlphaFoldDB" id="A0A926NUT9"/>
<protein>
    <submittedName>
        <fullName evidence="2">Glycosyltransferase</fullName>
    </submittedName>
</protein>
<dbReference type="CDD" id="cd06433">
    <property type="entry name" value="GT_2_WfgS_like"/>
    <property type="match status" value="1"/>
</dbReference>
<feature type="domain" description="Glycosyltransferase 2-like" evidence="1">
    <location>
        <begin position="12"/>
        <end position="145"/>
    </location>
</feature>
<dbReference type="Gene3D" id="3.90.550.10">
    <property type="entry name" value="Spore Coat Polysaccharide Biosynthesis Protein SpsA, Chain A"/>
    <property type="match status" value="1"/>
</dbReference>
<name>A0A926NUT9_9SPHI</name>
<organism evidence="2 3">
    <name type="scientific">Mucilaginibacter glaciei</name>
    <dbReference type="NCBI Taxonomy" id="2772109"/>
    <lineage>
        <taxon>Bacteria</taxon>
        <taxon>Pseudomonadati</taxon>
        <taxon>Bacteroidota</taxon>
        <taxon>Sphingobacteriia</taxon>
        <taxon>Sphingobacteriales</taxon>
        <taxon>Sphingobacteriaceae</taxon>
        <taxon>Mucilaginibacter</taxon>
    </lineage>
</organism>
<dbReference type="RefSeq" id="WP_191166014.1">
    <property type="nucleotide sequence ID" value="NZ_JACWMX010000012.1"/>
</dbReference>
<dbReference type="InterPro" id="IPR050834">
    <property type="entry name" value="Glycosyltransf_2"/>
</dbReference>
<sequence>MVSQAKLAVKVSVITVVYNAVHTIEETIRSVINQTYQNIEYIVIDGGSTDGTLDVIKKYLPANSYFKSEPDTGIADAFNKGVAVATGDWVAIINADDWYVSNAVESMMKAVNDTTDVCCGNIMLVGENDYRRVKPSKVNWLNYGMYIMHPTCFIRREVYASVGDYDTSLSIAMDYDMLMRIRNSGFKIQYIDELVTYMRTGGASSDITRMHQEEIKVIKNHLNGYSYWLSRAVKYADIIRWRFFYKSPFKVVA</sequence>
<evidence type="ECO:0000259" key="1">
    <source>
        <dbReference type="Pfam" id="PF00535"/>
    </source>
</evidence>
<gene>
    <name evidence="2" type="ORF">IDJ76_20030</name>
</gene>
<keyword evidence="3" id="KW-1185">Reference proteome</keyword>
<dbReference type="InterPro" id="IPR001173">
    <property type="entry name" value="Glyco_trans_2-like"/>
</dbReference>
<comment type="caution">
    <text evidence="2">The sequence shown here is derived from an EMBL/GenBank/DDBJ whole genome shotgun (WGS) entry which is preliminary data.</text>
</comment>
<dbReference type="PANTHER" id="PTHR43685:SF2">
    <property type="entry name" value="GLYCOSYLTRANSFERASE 2-LIKE DOMAIN-CONTAINING PROTEIN"/>
    <property type="match status" value="1"/>
</dbReference>
<accession>A0A926NUT9</accession>
<dbReference type="SUPFAM" id="SSF53448">
    <property type="entry name" value="Nucleotide-diphospho-sugar transferases"/>
    <property type="match status" value="1"/>
</dbReference>
<dbReference type="PANTHER" id="PTHR43685">
    <property type="entry name" value="GLYCOSYLTRANSFERASE"/>
    <property type="match status" value="1"/>
</dbReference>
<dbReference type="Proteomes" id="UP000619078">
    <property type="component" value="Unassembled WGS sequence"/>
</dbReference>